<dbReference type="OrthoDB" id="1404228at2"/>
<dbReference type="InterPro" id="IPR011701">
    <property type="entry name" value="MFS"/>
</dbReference>
<feature type="transmembrane region" description="Helical" evidence="6">
    <location>
        <begin position="142"/>
        <end position="167"/>
    </location>
</feature>
<accession>A0A432ZJ60</accession>
<dbReference type="InterPro" id="IPR020846">
    <property type="entry name" value="MFS_dom"/>
</dbReference>
<dbReference type="RefSeq" id="WP_126784318.1">
    <property type="nucleotide sequence ID" value="NZ_PIQF01000001.1"/>
</dbReference>
<gene>
    <name evidence="8" type="ORF">CWI81_05795</name>
</gene>
<feature type="transmembrane region" description="Helical" evidence="6">
    <location>
        <begin position="255"/>
        <end position="278"/>
    </location>
</feature>
<dbReference type="PANTHER" id="PTHR43124">
    <property type="entry name" value="PURINE EFFLUX PUMP PBUE"/>
    <property type="match status" value="1"/>
</dbReference>
<dbReference type="Pfam" id="PF07690">
    <property type="entry name" value="MFS_1"/>
    <property type="match status" value="1"/>
</dbReference>
<dbReference type="PROSITE" id="PS50850">
    <property type="entry name" value="MFS"/>
    <property type="match status" value="1"/>
</dbReference>
<keyword evidence="9" id="KW-1185">Reference proteome</keyword>
<feature type="transmembrane region" description="Helical" evidence="6">
    <location>
        <begin position="47"/>
        <end position="67"/>
    </location>
</feature>
<evidence type="ECO:0000313" key="9">
    <source>
        <dbReference type="Proteomes" id="UP000287908"/>
    </source>
</evidence>
<keyword evidence="5 6" id="KW-0472">Membrane</keyword>
<dbReference type="GO" id="GO:0022857">
    <property type="term" value="F:transmembrane transporter activity"/>
    <property type="evidence" value="ECO:0007669"/>
    <property type="project" value="InterPro"/>
</dbReference>
<sequence length="402" mass="43870">MQYFRLLKAYPGFLMFGFIATFASSFGQTFFISLFVDDIVAANQLSYGDFGSLYAITTAVGGLFLMRVGKRLDVVPLKYFVHFVVLGLAVSAAVMALSMQASSWLLLIAALFGLRLFGQGLMGHMAVTSMGRYFDELRGRAVAFSGTGFPAGEILLPSLILLLLAQLGYINTWWVITAAIILLLWPTLILLHSRHPAVSVADSQDSVEQPLALLRQRDLIRDRRFIGVLPAMLALPFVMTGILINQTWFADQNGWSAAVIAGGIALFSVSRVITSIAAGSLIDKVGSYKLIGVNVLPVAIGLVFLSFIDAAWGWFVFMALSGLSAGFNSAISGTLWPELFGVRSLATVRALYHALMVFSTALAPLIYGYLIDFELTRSIWLSSTAVLLILTWLIAWLSLKRN</sequence>
<name>A0A432ZJ60_9GAMM</name>
<protein>
    <recommendedName>
        <fullName evidence="7">Major facilitator superfamily (MFS) profile domain-containing protein</fullName>
    </recommendedName>
</protein>
<feature type="transmembrane region" description="Helical" evidence="6">
    <location>
        <begin position="12"/>
        <end position="35"/>
    </location>
</feature>
<evidence type="ECO:0000259" key="7">
    <source>
        <dbReference type="PROSITE" id="PS50850"/>
    </source>
</evidence>
<evidence type="ECO:0000256" key="2">
    <source>
        <dbReference type="ARBA" id="ARBA00022475"/>
    </source>
</evidence>
<evidence type="ECO:0000256" key="3">
    <source>
        <dbReference type="ARBA" id="ARBA00022692"/>
    </source>
</evidence>
<feature type="transmembrane region" description="Helical" evidence="6">
    <location>
        <begin position="290"/>
        <end position="308"/>
    </location>
</feature>
<keyword evidence="2" id="KW-1003">Cell membrane</keyword>
<keyword evidence="4 6" id="KW-1133">Transmembrane helix</keyword>
<dbReference type="EMBL" id="PIQF01000001">
    <property type="protein sequence ID" value="RUO77988.1"/>
    <property type="molecule type" value="Genomic_DNA"/>
</dbReference>
<evidence type="ECO:0000256" key="5">
    <source>
        <dbReference type="ARBA" id="ARBA00023136"/>
    </source>
</evidence>
<comment type="subcellular location">
    <subcellularLocation>
        <location evidence="1">Cell membrane</location>
        <topology evidence="1">Multi-pass membrane protein</topology>
    </subcellularLocation>
</comment>
<feature type="domain" description="Major facilitator superfamily (MFS) profile" evidence="7">
    <location>
        <begin position="5"/>
        <end position="402"/>
    </location>
</feature>
<evidence type="ECO:0000256" key="4">
    <source>
        <dbReference type="ARBA" id="ARBA00022989"/>
    </source>
</evidence>
<evidence type="ECO:0000256" key="1">
    <source>
        <dbReference type="ARBA" id="ARBA00004651"/>
    </source>
</evidence>
<keyword evidence="3 6" id="KW-0812">Transmembrane</keyword>
<feature type="transmembrane region" description="Helical" evidence="6">
    <location>
        <begin position="104"/>
        <end position="122"/>
    </location>
</feature>
<feature type="transmembrane region" description="Helical" evidence="6">
    <location>
        <begin position="79"/>
        <end position="98"/>
    </location>
</feature>
<proteinExistence type="predicted"/>
<dbReference type="GO" id="GO:0005886">
    <property type="term" value="C:plasma membrane"/>
    <property type="evidence" value="ECO:0007669"/>
    <property type="project" value="UniProtKB-SubCell"/>
</dbReference>
<evidence type="ECO:0000256" key="6">
    <source>
        <dbReference type="SAM" id="Phobius"/>
    </source>
</evidence>
<dbReference type="Gene3D" id="1.20.1250.20">
    <property type="entry name" value="MFS general substrate transporter like domains"/>
    <property type="match status" value="2"/>
</dbReference>
<dbReference type="Proteomes" id="UP000287908">
    <property type="component" value="Unassembled WGS sequence"/>
</dbReference>
<dbReference type="SUPFAM" id="SSF103473">
    <property type="entry name" value="MFS general substrate transporter"/>
    <property type="match status" value="1"/>
</dbReference>
<dbReference type="InterPro" id="IPR036259">
    <property type="entry name" value="MFS_trans_sf"/>
</dbReference>
<feature type="transmembrane region" description="Helical" evidence="6">
    <location>
        <begin position="379"/>
        <end position="399"/>
    </location>
</feature>
<organism evidence="8 9">
    <name type="scientific">Idiomarina seosinensis</name>
    <dbReference type="NCBI Taxonomy" id="281739"/>
    <lineage>
        <taxon>Bacteria</taxon>
        <taxon>Pseudomonadati</taxon>
        <taxon>Pseudomonadota</taxon>
        <taxon>Gammaproteobacteria</taxon>
        <taxon>Alteromonadales</taxon>
        <taxon>Idiomarinaceae</taxon>
        <taxon>Idiomarina</taxon>
    </lineage>
</organism>
<dbReference type="PANTHER" id="PTHR43124:SF3">
    <property type="entry name" value="CHLORAMPHENICOL EFFLUX PUMP RV0191"/>
    <property type="match status" value="1"/>
</dbReference>
<feature type="transmembrane region" description="Helical" evidence="6">
    <location>
        <begin position="173"/>
        <end position="191"/>
    </location>
</feature>
<evidence type="ECO:0000313" key="8">
    <source>
        <dbReference type="EMBL" id="RUO77988.1"/>
    </source>
</evidence>
<reference evidence="8 9" key="1">
    <citation type="journal article" date="2011" name="Front. Microbiol.">
        <title>Genomic signatures of strain selection and enhancement in Bacillus atrophaeus var. globigii, a historical biowarfare simulant.</title>
        <authorList>
            <person name="Gibbons H.S."/>
            <person name="Broomall S.M."/>
            <person name="McNew L.A."/>
            <person name="Daligault H."/>
            <person name="Chapman C."/>
            <person name="Bruce D."/>
            <person name="Karavis M."/>
            <person name="Krepps M."/>
            <person name="McGregor P.A."/>
            <person name="Hong C."/>
            <person name="Park K.H."/>
            <person name="Akmal A."/>
            <person name="Feldman A."/>
            <person name="Lin J.S."/>
            <person name="Chang W.E."/>
            <person name="Higgs B.W."/>
            <person name="Demirev P."/>
            <person name="Lindquist J."/>
            <person name="Liem A."/>
            <person name="Fochler E."/>
            <person name="Read T.D."/>
            <person name="Tapia R."/>
            <person name="Johnson S."/>
            <person name="Bishop-Lilly K.A."/>
            <person name="Detter C."/>
            <person name="Han C."/>
            <person name="Sozhamannan S."/>
            <person name="Rosenzweig C.N."/>
            <person name="Skowronski E.W."/>
        </authorList>
    </citation>
    <scope>NUCLEOTIDE SEQUENCE [LARGE SCALE GENOMIC DNA]</scope>
    <source>
        <strain evidence="8 9">CL-SP19</strain>
    </source>
</reference>
<feature type="transmembrane region" description="Helical" evidence="6">
    <location>
        <begin position="348"/>
        <end position="367"/>
    </location>
</feature>
<comment type="caution">
    <text evidence="8">The sequence shown here is derived from an EMBL/GenBank/DDBJ whole genome shotgun (WGS) entry which is preliminary data.</text>
</comment>
<feature type="transmembrane region" description="Helical" evidence="6">
    <location>
        <begin position="225"/>
        <end position="249"/>
    </location>
</feature>
<dbReference type="InterPro" id="IPR050189">
    <property type="entry name" value="MFS_Efflux_Transporters"/>
</dbReference>
<feature type="transmembrane region" description="Helical" evidence="6">
    <location>
        <begin position="314"/>
        <end position="336"/>
    </location>
</feature>
<dbReference type="AlphaFoldDB" id="A0A432ZJ60"/>